<sequence>MEATSVKIQNKRIAKEVRLLKNLPKEMLFGKIEKTYGVVIRIEIQSSLIKSELLNPDIEKLYFEILLTERFPLQAPQVYCKTKIGYPTIDDKRDILEEIIHKEWSNNMTIFETIELIPQFVADLLLQMQQEDEIKSIGKWHLGQSYPLKDMGIGLFAVREETETLDGFQYNDRYIAVYENSFFLFEPDRKHKGMAKLLTVATLCSLEKIVRNLDMPEYVTFIWRKMEDQRYQWVLKVEIQNYVECINLIVKYLKLLEISVQKKYMKKRKILASEVNDKAIKKTNESVLLQQVEEAEKAIEEQINNKSVKNLMDSYQKAIEYYSALDNKCFEDFLNRMTNLFKREEIQKALSQPEEEEEKVEEVPSKNASGPTSDTQGSDTSTDALKQEDVQPEQPIVEADDPKK</sequence>
<reference evidence="2" key="1">
    <citation type="submission" date="2023-07" db="EMBL/GenBank/DDBJ databases">
        <authorList>
            <consortium name="AG Swart"/>
            <person name="Singh M."/>
            <person name="Singh A."/>
            <person name="Seah K."/>
            <person name="Emmerich C."/>
        </authorList>
    </citation>
    <scope>NUCLEOTIDE SEQUENCE</scope>
    <source>
        <strain evidence="2">DP1</strain>
    </source>
</reference>
<keyword evidence="3" id="KW-1185">Reference proteome</keyword>
<evidence type="ECO:0000313" key="3">
    <source>
        <dbReference type="Proteomes" id="UP001295684"/>
    </source>
</evidence>
<dbReference type="InterPro" id="IPR016135">
    <property type="entry name" value="UBQ-conjugating_enzyme/RWD"/>
</dbReference>
<feature type="region of interest" description="Disordered" evidence="1">
    <location>
        <begin position="348"/>
        <end position="404"/>
    </location>
</feature>
<dbReference type="Gene3D" id="3.10.110.10">
    <property type="entry name" value="Ubiquitin Conjugating Enzyme"/>
    <property type="match status" value="1"/>
</dbReference>
<protein>
    <submittedName>
        <fullName evidence="2">Uncharacterized protein</fullName>
    </submittedName>
</protein>
<name>A0AAD1UK70_EUPCR</name>
<comment type="caution">
    <text evidence="2">The sequence shown here is derived from an EMBL/GenBank/DDBJ whole genome shotgun (WGS) entry which is preliminary data.</text>
</comment>
<dbReference type="SUPFAM" id="SSF54495">
    <property type="entry name" value="UBC-like"/>
    <property type="match status" value="1"/>
</dbReference>
<dbReference type="Proteomes" id="UP001295684">
    <property type="component" value="Unassembled WGS sequence"/>
</dbReference>
<feature type="compositionally biased region" description="Low complexity" evidence="1">
    <location>
        <begin position="369"/>
        <end position="383"/>
    </location>
</feature>
<proteinExistence type="predicted"/>
<evidence type="ECO:0000313" key="2">
    <source>
        <dbReference type="EMBL" id="CAI2370866.1"/>
    </source>
</evidence>
<dbReference type="EMBL" id="CAMPGE010012079">
    <property type="protein sequence ID" value="CAI2370866.1"/>
    <property type="molecule type" value="Genomic_DNA"/>
</dbReference>
<organism evidence="2 3">
    <name type="scientific">Euplotes crassus</name>
    <dbReference type="NCBI Taxonomy" id="5936"/>
    <lineage>
        <taxon>Eukaryota</taxon>
        <taxon>Sar</taxon>
        <taxon>Alveolata</taxon>
        <taxon>Ciliophora</taxon>
        <taxon>Intramacronucleata</taxon>
        <taxon>Spirotrichea</taxon>
        <taxon>Hypotrichia</taxon>
        <taxon>Euplotida</taxon>
        <taxon>Euplotidae</taxon>
        <taxon>Moneuplotes</taxon>
    </lineage>
</organism>
<evidence type="ECO:0000256" key="1">
    <source>
        <dbReference type="SAM" id="MobiDB-lite"/>
    </source>
</evidence>
<gene>
    <name evidence="2" type="ORF">ECRASSUSDP1_LOCUS12185</name>
</gene>
<dbReference type="CDD" id="cd00195">
    <property type="entry name" value="UBCc_UEV"/>
    <property type="match status" value="1"/>
</dbReference>
<accession>A0AAD1UK70</accession>
<dbReference type="AlphaFoldDB" id="A0AAD1UK70"/>